<dbReference type="PANTHER" id="PTHR18964:SF110">
    <property type="entry name" value="TRANSCRIPTIONAL REGULATOR, XYLR-RELATED"/>
    <property type="match status" value="1"/>
</dbReference>
<dbReference type="InterPro" id="IPR049874">
    <property type="entry name" value="ROK_cs"/>
</dbReference>
<accession>A0A239M3Q0</accession>
<evidence type="ECO:0000256" key="2">
    <source>
        <dbReference type="SAM" id="MobiDB-lite"/>
    </source>
</evidence>
<comment type="similarity">
    <text evidence="1">Belongs to the ROK (NagC/XylR) family.</text>
</comment>
<dbReference type="PROSITE" id="PS01125">
    <property type="entry name" value="ROK"/>
    <property type="match status" value="1"/>
</dbReference>
<keyword evidence="3" id="KW-0808">Transferase</keyword>
<gene>
    <name evidence="3" type="ORF">SAMN05421770_10957</name>
</gene>
<reference evidence="3 4" key="1">
    <citation type="submission" date="2017-06" db="EMBL/GenBank/DDBJ databases">
        <authorList>
            <person name="Kim H.J."/>
            <person name="Triplett B.A."/>
        </authorList>
    </citation>
    <scope>NUCLEOTIDE SEQUENCE [LARGE SCALE GENOMIC DNA]</scope>
    <source>
        <strain evidence="3 4">DSM 18704</strain>
    </source>
</reference>
<dbReference type="GO" id="GO:0016301">
    <property type="term" value="F:kinase activity"/>
    <property type="evidence" value="ECO:0007669"/>
    <property type="project" value="UniProtKB-KW"/>
</dbReference>
<keyword evidence="4" id="KW-1185">Reference proteome</keyword>
<dbReference type="RefSeq" id="WP_089410041.1">
    <property type="nucleotide sequence ID" value="NZ_FZOU01000009.1"/>
</dbReference>
<dbReference type="PANTHER" id="PTHR18964">
    <property type="entry name" value="ROK (REPRESSOR, ORF, KINASE) FAMILY"/>
    <property type="match status" value="1"/>
</dbReference>
<dbReference type="OrthoDB" id="9796533at2"/>
<dbReference type="Pfam" id="PF13412">
    <property type="entry name" value="HTH_24"/>
    <property type="match status" value="1"/>
</dbReference>
<dbReference type="InterPro" id="IPR000600">
    <property type="entry name" value="ROK"/>
</dbReference>
<dbReference type="EMBL" id="FZOU01000009">
    <property type="protein sequence ID" value="SNT36743.1"/>
    <property type="molecule type" value="Genomic_DNA"/>
</dbReference>
<sequence>MPRNSTRPNASAAKAQAAPSPQRAVRELAYVEVASSELTRDINRDLVLEYIRSAQPISRVDLARKSGLQPSTVSSIVEQLKEERWVKEGATVKTARGRRPTQISLNDDLLILVADVRPTQAVLAVVDLNGHFLSRLVTPLPTDPASSVKILAEGMNRLRAEHPGKVFEGVGLSVPGRVDPKTNRLVLVPNLKWKDYDIGGKLAEALGLGVELENDANACLLSELWFGHVDGLRNVVLIAISEGVGAAVLAEGRLVGGRDGLAGEFGHICVDTSGPRCECGKNGCWEMFASSRAALRYYAELEPRAGKLTMQELIGLAVNKDKSALAALERQSEQIGKGLRMITAALSPEVILFAGDITTFWEFSHAIIERECRAGLLAGDGPRLLSIGDGELALLRGAAAVVLQRHSGYYRSAHGRKPRD</sequence>
<dbReference type="SUPFAM" id="SSF46785">
    <property type="entry name" value="Winged helix' DNA-binding domain"/>
    <property type="match status" value="1"/>
</dbReference>
<evidence type="ECO:0000256" key="1">
    <source>
        <dbReference type="ARBA" id="ARBA00006479"/>
    </source>
</evidence>
<dbReference type="InterPro" id="IPR036388">
    <property type="entry name" value="WH-like_DNA-bd_sf"/>
</dbReference>
<evidence type="ECO:0000313" key="3">
    <source>
        <dbReference type="EMBL" id="SNT36743.1"/>
    </source>
</evidence>
<evidence type="ECO:0000313" key="4">
    <source>
        <dbReference type="Proteomes" id="UP000198356"/>
    </source>
</evidence>
<dbReference type="InterPro" id="IPR036390">
    <property type="entry name" value="WH_DNA-bd_sf"/>
</dbReference>
<keyword evidence="3" id="KW-0418">Kinase</keyword>
<organism evidence="3 4">
    <name type="scientific">Granulicella rosea</name>
    <dbReference type="NCBI Taxonomy" id="474952"/>
    <lineage>
        <taxon>Bacteria</taxon>
        <taxon>Pseudomonadati</taxon>
        <taxon>Acidobacteriota</taxon>
        <taxon>Terriglobia</taxon>
        <taxon>Terriglobales</taxon>
        <taxon>Acidobacteriaceae</taxon>
        <taxon>Granulicella</taxon>
    </lineage>
</organism>
<proteinExistence type="inferred from homology"/>
<dbReference type="Gene3D" id="3.30.420.40">
    <property type="match status" value="2"/>
</dbReference>
<name>A0A239M3Q0_9BACT</name>
<protein>
    <submittedName>
        <fullName evidence="3">Sugar kinase of the NBD/HSP70 family, may contain an N-terminal HTH domain</fullName>
    </submittedName>
</protein>
<dbReference type="Proteomes" id="UP000198356">
    <property type="component" value="Unassembled WGS sequence"/>
</dbReference>
<dbReference type="InterPro" id="IPR043129">
    <property type="entry name" value="ATPase_NBD"/>
</dbReference>
<dbReference type="AlphaFoldDB" id="A0A239M3Q0"/>
<feature type="region of interest" description="Disordered" evidence="2">
    <location>
        <begin position="1"/>
        <end position="20"/>
    </location>
</feature>
<feature type="compositionally biased region" description="Low complexity" evidence="2">
    <location>
        <begin position="10"/>
        <end position="20"/>
    </location>
</feature>
<dbReference type="Pfam" id="PF00480">
    <property type="entry name" value="ROK"/>
    <property type="match status" value="1"/>
</dbReference>
<dbReference type="SUPFAM" id="SSF53067">
    <property type="entry name" value="Actin-like ATPase domain"/>
    <property type="match status" value="1"/>
</dbReference>
<dbReference type="Gene3D" id="1.10.10.10">
    <property type="entry name" value="Winged helix-like DNA-binding domain superfamily/Winged helix DNA-binding domain"/>
    <property type="match status" value="1"/>
</dbReference>